<evidence type="ECO:0000313" key="1">
    <source>
        <dbReference type="EMBL" id="KKR11860.1"/>
    </source>
</evidence>
<dbReference type="AlphaFoldDB" id="A0A0G0QN91"/>
<dbReference type="STRING" id="1618550.UT39_C0002G0041"/>
<dbReference type="Proteomes" id="UP000034246">
    <property type="component" value="Unassembled WGS sequence"/>
</dbReference>
<accession>A0A0G0QN91</accession>
<protein>
    <submittedName>
        <fullName evidence="1">Uncharacterized protein</fullName>
    </submittedName>
</protein>
<dbReference type="EMBL" id="LBWP01000002">
    <property type="protein sequence ID" value="KKR11860.1"/>
    <property type="molecule type" value="Genomic_DNA"/>
</dbReference>
<proteinExistence type="predicted"/>
<name>A0A0G0QN91_9BACT</name>
<evidence type="ECO:0000313" key="2">
    <source>
        <dbReference type="Proteomes" id="UP000034246"/>
    </source>
</evidence>
<gene>
    <name evidence="1" type="ORF">UT39_C0002G0041</name>
</gene>
<sequence>MAKFAQKIEARKLRRKGQSIKGIAKSLNVSPASVSEWCHDISLTVNQIKILELHSRDPSYGRRLTYSLKQKQQRVEKTKRLMEEGKKDVGILSERELFIAGIALYWAEGFKKDSQAGLANLDPYMIKFFIRWLNECFHYHVDNLILRVTVNISHKERINEIEGYWSTVTGFPVDKFQKPFFQKVLWKKVYENPNDYHGILRVKVRKSVDFLRRLNGCIEGLRMTTD</sequence>
<comment type="caution">
    <text evidence="1">The sequence shown here is derived from an EMBL/GenBank/DDBJ whole genome shotgun (WGS) entry which is preliminary data.</text>
</comment>
<organism evidence="1 2">
    <name type="scientific">Candidatus Woesebacteria bacterium GW2011_GWA1_39_21</name>
    <dbReference type="NCBI Taxonomy" id="1618550"/>
    <lineage>
        <taxon>Bacteria</taxon>
        <taxon>Candidatus Woeseibacteriota</taxon>
    </lineage>
</organism>
<reference evidence="1 2" key="1">
    <citation type="journal article" date="2015" name="Nature">
        <title>rRNA introns, odd ribosomes, and small enigmatic genomes across a large radiation of phyla.</title>
        <authorList>
            <person name="Brown C.T."/>
            <person name="Hug L.A."/>
            <person name="Thomas B.C."/>
            <person name="Sharon I."/>
            <person name="Castelle C.J."/>
            <person name="Singh A."/>
            <person name="Wilkins M.J."/>
            <person name="Williams K.H."/>
            <person name="Banfield J.F."/>
        </authorList>
    </citation>
    <scope>NUCLEOTIDE SEQUENCE [LARGE SCALE GENOMIC DNA]</scope>
</reference>